<dbReference type="SUPFAM" id="SSF56281">
    <property type="entry name" value="Metallo-hydrolase/oxidoreductase"/>
    <property type="match status" value="1"/>
</dbReference>
<accession>X0WSC8</accession>
<dbReference type="InterPro" id="IPR001279">
    <property type="entry name" value="Metallo-B-lactamas"/>
</dbReference>
<protein>
    <recommendedName>
        <fullName evidence="1">Metallo-beta-lactamase domain-containing protein</fullName>
    </recommendedName>
</protein>
<dbReference type="PANTHER" id="PTHR30619">
    <property type="entry name" value="DNA INTERNALIZATION/COMPETENCE PROTEIN COMEC/REC2"/>
    <property type="match status" value="1"/>
</dbReference>
<dbReference type="InterPro" id="IPR036866">
    <property type="entry name" value="RibonucZ/Hydroxyglut_hydro"/>
</dbReference>
<dbReference type="InterPro" id="IPR035681">
    <property type="entry name" value="ComA-like_MBL"/>
</dbReference>
<dbReference type="InterPro" id="IPR052159">
    <property type="entry name" value="Competence_DNA_uptake"/>
</dbReference>
<comment type="caution">
    <text evidence="2">The sequence shown here is derived from an EMBL/GenBank/DDBJ whole genome shotgun (WGS) entry which is preliminary data.</text>
</comment>
<dbReference type="AlphaFoldDB" id="X0WSC8"/>
<name>X0WSC8_9ZZZZ</name>
<gene>
    <name evidence="2" type="ORF">S01H1_74027</name>
</gene>
<dbReference type="Gene3D" id="3.60.15.10">
    <property type="entry name" value="Ribonuclease Z/Hydroxyacylglutathione hydrolase-like"/>
    <property type="match status" value="1"/>
</dbReference>
<dbReference type="Pfam" id="PF00753">
    <property type="entry name" value="Lactamase_B"/>
    <property type="match status" value="1"/>
</dbReference>
<sequence>DRLVFTVLSVGAGSAMVFELPDGRTVLCDAGSSNPYDVGRSTVVPFLRHRGIRRIDRVYLSHANLDHYSGMPGILEEIETGPIIVNEYFPRRSPPSSPSRQFLDILAKRDHTVEIMNPSKPRWELGDVTFERLSPSGEPDENLSTNDTSTVLRITYAGHSILLTGDIEDRTQRALLQKKGDLGADVLVLPHHGSVRSSTKAFIEAVGADAVIRSSHQRMSETYSGLRECVGAIPLYNTVDA</sequence>
<proteinExistence type="predicted"/>
<organism evidence="2">
    <name type="scientific">marine sediment metagenome</name>
    <dbReference type="NCBI Taxonomy" id="412755"/>
    <lineage>
        <taxon>unclassified sequences</taxon>
        <taxon>metagenomes</taxon>
        <taxon>ecological metagenomes</taxon>
    </lineage>
</organism>
<feature type="domain" description="Metallo-beta-lactamase" evidence="1">
    <location>
        <begin position="12"/>
        <end position="216"/>
    </location>
</feature>
<dbReference type="EMBL" id="BARS01049490">
    <property type="protein sequence ID" value="GAG33565.1"/>
    <property type="molecule type" value="Genomic_DNA"/>
</dbReference>
<feature type="non-terminal residue" evidence="2">
    <location>
        <position position="241"/>
    </location>
</feature>
<dbReference type="SMART" id="SM00849">
    <property type="entry name" value="Lactamase_B"/>
    <property type="match status" value="1"/>
</dbReference>
<dbReference type="CDD" id="cd07731">
    <property type="entry name" value="ComA-like_MBL-fold"/>
    <property type="match status" value="1"/>
</dbReference>
<feature type="non-terminal residue" evidence="2">
    <location>
        <position position="1"/>
    </location>
</feature>
<evidence type="ECO:0000259" key="1">
    <source>
        <dbReference type="SMART" id="SM00849"/>
    </source>
</evidence>
<evidence type="ECO:0000313" key="2">
    <source>
        <dbReference type="EMBL" id="GAG33565.1"/>
    </source>
</evidence>
<dbReference type="PANTHER" id="PTHR30619:SF1">
    <property type="entry name" value="RECOMBINATION PROTEIN 2"/>
    <property type="match status" value="1"/>
</dbReference>
<reference evidence="2" key="1">
    <citation type="journal article" date="2014" name="Front. Microbiol.">
        <title>High frequency of phylogenetically diverse reductive dehalogenase-homologous genes in deep subseafloor sedimentary metagenomes.</title>
        <authorList>
            <person name="Kawai M."/>
            <person name="Futagami T."/>
            <person name="Toyoda A."/>
            <person name="Takaki Y."/>
            <person name="Nishi S."/>
            <person name="Hori S."/>
            <person name="Arai W."/>
            <person name="Tsubouchi T."/>
            <person name="Morono Y."/>
            <person name="Uchiyama I."/>
            <person name="Ito T."/>
            <person name="Fujiyama A."/>
            <person name="Inagaki F."/>
            <person name="Takami H."/>
        </authorList>
    </citation>
    <scope>NUCLEOTIDE SEQUENCE</scope>
    <source>
        <strain evidence="2">Expedition CK06-06</strain>
    </source>
</reference>